<proteinExistence type="predicted"/>
<evidence type="ECO:0000313" key="3">
    <source>
        <dbReference type="Proteomes" id="UP001294570"/>
    </source>
</evidence>
<dbReference type="Pfam" id="PF01740">
    <property type="entry name" value="STAS"/>
    <property type="match status" value="1"/>
</dbReference>
<dbReference type="InterPro" id="IPR014557">
    <property type="entry name" value="UCP029548_STAS-type"/>
</dbReference>
<evidence type="ECO:0000259" key="1">
    <source>
        <dbReference type="PROSITE" id="PS50801"/>
    </source>
</evidence>
<dbReference type="CDD" id="cd07043">
    <property type="entry name" value="STAS_anti-anti-sigma_factors"/>
    <property type="match status" value="1"/>
</dbReference>
<dbReference type="SUPFAM" id="SSF52091">
    <property type="entry name" value="SpoIIaa-like"/>
    <property type="match status" value="1"/>
</dbReference>
<dbReference type="PROSITE" id="PS50801">
    <property type="entry name" value="STAS"/>
    <property type="match status" value="1"/>
</dbReference>
<organism evidence="2 3">
    <name type="scientific">Denitrificimonas halotolerans</name>
    <dbReference type="NCBI Taxonomy" id="3098930"/>
    <lineage>
        <taxon>Bacteria</taxon>
        <taxon>Pseudomonadati</taxon>
        <taxon>Pseudomonadota</taxon>
        <taxon>Gammaproteobacteria</taxon>
        <taxon>Pseudomonadales</taxon>
        <taxon>Pseudomonadaceae</taxon>
        <taxon>Denitrificimonas</taxon>
    </lineage>
</organism>
<protein>
    <submittedName>
        <fullName evidence="2">STAS domain-containing protein</fullName>
    </submittedName>
</protein>
<name>A0ABU5GPX0_9GAMM</name>
<accession>A0ABU5GPX0</accession>
<dbReference type="InterPro" id="IPR002645">
    <property type="entry name" value="STAS_dom"/>
</dbReference>
<dbReference type="EMBL" id="JAXIVU010000004">
    <property type="protein sequence ID" value="MDY7218909.1"/>
    <property type="molecule type" value="Genomic_DNA"/>
</dbReference>
<keyword evidence="3" id="KW-1185">Reference proteome</keyword>
<dbReference type="InterPro" id="IPR036513">
    <property type="entry name" value="STAS_dom_sf"/>
</dbReference>
<dbReference type="RefSeq" id="WP_321552998.1">
    <property type="nucleotide sequence ID" value="NZ_JAXIVU010000004.1"/>
</dbReference>
<dbReference type="PANTHER" id="PTHR33495:SF2">
    <property type="entry name" value="ANTI-SIGMA FACTOR ANTAGONIST TM_1081-RELATED"/>
    <property type="match status" value="1"/>
</dbReference>
<dbReference type="Proteomes" id="UP001294570">
    <property type="component" value="Unassembled WGS sequence"/>
</dbReference>
<evidence type="ECO:0000313" key="2">
    <source>
        <dbReference type="EMBL" id="MDY7218909.1"/>
    </source>
</evidence>
<gene>
    <name evidence="2" type="ORF">TOI97_04900</name>
</gene>
<reference evidence="2 3" key="1">
    <citation type="submission" date="2023-12" db="EMBL/GenBank/DDBJ databases">
        <title>Denitrificimonas halotolerans sp. nov.,a novel species isolated from landfill leachate.</title>
        <authorList>
            <person name="Wang S."/>
        </authorList>
    </citation>
    <scope>NUCLEOTIDE SEQUENCE [LARGE SCALE GENOMIC DNA]</scope>
    <source>
        <strain evidence="2 3">JX-1</strain>
    </source>
</reference>
<dbReference type="PIRSF" id="PIRSF029548">
    <property type="entry name" value="UCP029548"/>
    <property type="match status" value="1"/>
</dbReference>
<dbReference type="PANTHER" id="PTHR33495">
    <property type="entry name" value="ANTI-SIGMA FACTOR ANTAGONIST TM_1081-RELATED-RELATED"/>
    <property type="match status" value="1"/>
</dbReference>
<feature type="domain" description="STAS" evidence="1">
    <location>
        <begin position="4"/>
        <end position="118"/>
    </location>
</feature>
<comment type="caution">
    <text evidence="2">The sequence shown here is derived from an EMBL/GenBank/DDBJ whole genome shotgun (WGS) entry which is preliminary data.</text>
</comment>
<dbReference type="Gene3D" id="3.30.750.24">
    <property type="entry name" value="STAS domain"/>
    <property type="match status" value="1"/>
</dbReference>
<sequence length="164" mass="18185">MSDGQIQYAEYNDTFVLKCSGDVRLTFCSALNETITKIIKANLLKSIVIDLTEVISIDSTTLGLLAKLSILSKRKFGMLPTLASINPDVNRVLDSMGFNQVFNLVHTPAPCPECLNDLPKQDQSEDVVKERVLEAHQILMSLNDSNRNEFRDLVSALQNQSAQA</sequence>